<comment type="similarity">
    <text evidence="1">Belongs to the Gfa family.</text>
</comment>
<evidence type="ECO:0000256" key="3">
    <source>
        <dbReference type="ARBA" id="ARBA00022833"/>
    </source>
</evidence>
<accession>A0A364KM10</accession>
<protein>
    <recommendedName>
        <fullName evidence="4">CENP-V/GFA domain-containing protein</fullName>
    </recommendedName>
</protein>
<name>A0A364KM10_TALAM</name>
<dbReference type="Pfam" id="PF04828">
    <property type="entry name" value="GFA"/>
    <property type="match status" value="1"/>
</dbReference>
<proteinExistence type="inferred from homology"/>
<dbReference type="Gene3D" id="3.90.1590.10">
    <property type="entry name" value="glutathione-dependent formaldehyde- activating enzyme (gfa)"/>
    <property type="match status" value="1"/>
</dbReference>
<keyword evidence="3" id="KW-0862">Zinc</keyword>
<evidence type="ECO:0000256" key="2">
    <source>
        <dbReference type="ARBA" id="ARBA00022723"/>
    </source>
</evidence>
<dbReference type="AlphaFoldDB" id="A0A364KM10"/>
<keyword evidence="2" id="KW-0479">Metal-binding</keyword>
<dbReference type="InterPro" id="IPR011057">
    <property type="entry name" value="Mss4-like_sf"/>
</dbReference>
<dbReference type="Proteomes" id="UP000249363">
    <property type="component" value="Unassembled WGS sequence"/>
</dbReference>
<comment type="caution">
    <text evidence="5">The sequence shown here is derived from an EMBL/GenBank/DDBJ whole genome shotgun (WGS) entry which is preliminary data.</text>
</comment>
<evidence type="ECO:0000313" key="6">
    <source>
        <dbReference type="Proteomes" id="UP000249363"/>
    </source>
</evidence>
<dbReference type="STRING" id="1196081.A0A364KM10"/>
<evidence type="ECO:0000256" key="1">
    <source>
        <dbReference type="ARBA" id="ARBA00005495"/>
    </source>
</evidence>
<evidence type="ECO:0000259" key="4">
    <source>
        <dbReference type="Pfam" id="PF04828"/>
    </source>
</evidence>
<organism evidence="5 6">
    <name type="scientific">Talaromyces amestolkiae</name>
    <dbReference type="NCBI Taxonomy" id="1196081"/>
    <lineage>
        <taxon>Eukaryota</taxon>
        <taxon>Fungi</taxon>
        <taxon>Dikarya</taxon>
        <taxon>Ascomycota</taxon>
        <taxon>Pezizomycotina</taxon>
        <taxon>Eurotiomycetes</taxon>
        <taxon>Eurotiomycetidae</taxon>
        <taxon>Eurotiales</taxon>
        <taxon>Trichocomaceae</taxon>
        <taxon>Talaromyces</taxon>
        <taxon>Talaromyces sect. Talaromyces</taxon>
    </lineage>
</organism>
<dbReference type="GO" id="GO:0016846">
    <property type="term" value="F:carbon-sulfur lyase activity"/>
    <property type="evidence" value="ECO:0007669"/>
    <property type="project" value="InterPro"/>
</dbReference>
<keyword evidence="6" id="KW-1185">Reference proteome</keyword>
<feature type="domain" description="CENP-V/GFA" evidence="4">
    <location>
        <begin position="7"/>
        <end position="83"/>
    </location>
</feature>
<dbReference type="GeneID" id="63789802"/>
<gene>
    <name evidence="5" type="ORF">BHQ10_000585</name>
</gene>
<dbReference type="InterPro" id="IPR006913">
    <property type="entry name" value="CENP-V/GFA"/>
</dbReference>
<dbReference type="GO" id="GO:0046872">
    <property type="term" value="F:metal ion binding"/>
    <property type="evidence" value="ECO:0007669"/>
    <property type="project" value="UniProtKB-KW"/>
</dbReference>
<sequence>MSEIVSSVNFLLNESDIVVHDPENVLRKYTDKNTANGGVIERQFCGTCGSPILSLVLAAPGTVFLKASLLDIDDIPQPKKENFPHKKPHWMREVKYLLKR</sequence>
<evidence type="ECO:0000313" key="5">
    <source>
        <dbReference type="EMBL" id="RAO64573.1"/>
    </source>
</evidence>
<dbReference type="EMBL" id="MIKG01000001">
    <property type="protein sequence ID" value="RAO64573.1"/>
    <property type="molecule type" value="Genomic_DNA"/>
</dbReference>
<reference evidence="5 6" key="1">
    <citation type="journal article" date="2017" name="Biotechnol. Biofuels">
        <title>Differential beta-glucosidase expression as a function of carbon source availability in Talaromyces amestolkiae: a genomic and proteomic approach.</title>
        <authorList>
            <person name="de Eugenio L.I."/>
            <person name="Mendez-Liter J.A."/>
            <person name="Nieto-Dominguez M."/>
            <person name="Alonso L."/>
            <person name="Gil-Munoz J."/>
            <person name="Barriuso J."/>
            <person name="Prieto A."/>
            <person name="Martinez M.J."/>
        </authorList>
    </citation>
    <scope>NUCLEOTIDE SEQUENCE [LARGE SCALE GENOMIC DNA]</scope>
    <source>
        <strain evidence="5 6">CIB</strain>
    </source>
</reference>
<dbReference type="SUPFAM" id="SSF51316">
    <property type="entry name" value="Mss4-like"/>
    <property type="match status" value="1"/>
</dbReference>
<dbReference type="RefSeq" id="XP_040729090.1">
    <property type="nucleotide sequence ID" value="XM_040878370.1"/>
</dbReference>
<dbReference type="OrthoDB" id="4213482at2759"/>